<dbReference type="RefSeq" id="WP_354464358.1">
    <property type="nucleotide sequence ID" value="NZ_JBEWSZ010000007.1"/>
</dbReference>
<comment type="subcellular location">
    <subcellularLocation>
        <location evidence="1 9">Cell inner membrane</location>
        <topology evidence="1 9">Multi-pass membrane protein</topology>
    </subcellularLocation>
</comment>
<comment type="subunit">
    <text evidence="9">The complex comprises the extracytoplasmic solute receptor protein and the two transmembrane proteins.</text>
</comment>
<keyword evidence="2 9" id="KW-0813">Transport</keyword>
<dbReference type="InterPro" id="IPR007387">
    <property type="entry name" value="TRAP_DctQ"/>
</dbReference>
<keyword evidence="5 9" id="KW-0812">Transmembrane</keyword>
<feature type="transmembrane region" description="Helical" evidence="9">
    <location>
        <begin position="123"/>
        <end position="144"/>
    </location>
</feature>
<keyword evidence="7 9" id="KW-0472">Membrane</keyword>
<gene>
    <name evidence="11" type="ORF">ABVQ20_34815</name>
</gene>
<evidence type="ECO:0000256" key="2">
    <source>
        <dbReference type="ARBA" id="ARBA00022448"/>
    </source>
</evidence>
<accession>A0ABV2DR40</accession>
<comment type="caution">
    <text evidence="11">The sequence shown here is derived from an EMBL/GenBank/DDBJ whole genome shotgun (WGS) entry which is preliminary data.</text>
</comment>
<feature type="transmembrane region" description="Helical" evidence="9">
    <location>
        <begin position="12"/>
        <end position="37"/>
    </location>
</feature>
<evidence type="ECO:0000256" key="9">
    <source>
        <dbReference type="RuleBase" id="RU369079"/>
    </source>
</evidence>
<evidence type="ECO:0000256" key="5">
    <source>
        <dbReference type="ARBA" id="ARBA00022692"/>
    </source>
</evidence>
<evidence type="ECO:0000256" key="7">
    <source>
        <dbReference type="ARBA" id="ARBA00023136"/>
    </source>
</evidence>
<evidence type="ECO:0000256" key="3">
    <source>
        <dbReference type="ARBA" id="ARBA00022475"/>
    </source>
</evidence>
<evidence type="ECO:0000256" key="4">
    <source>
        <dbReference type="ARBA" id="ARBA00022519"/>
    </source>
</evidence>
<dbReference type="InterPro" id="IPR055348">
    <property type="entry name" value="DctQ"/>
</dbReference>
<dbReference type="PANTHER" id="PTHR35011">
    <property type="entry name" value="2,3-DIKETO-L-GULONATE TRAP TRANSPORTER SMALL PERMEASE PROTEIN YIAM"/>
    <property type="match status" value="1"/>
</dbReference>
<dbReference type="Pfam" id="PF04290">
    <property type="entry name" value="DctQ"/>
    <property type="match status" value="1"/>
</dbReference>
<feature type="domain" description="Tripartite ATP-independent periplasmic transporters DctQ component" evidence="10">
    <location>
        <begin position="27"/>
        <end position="152"/>
    </location>
</feature>
<dbReference type="PANTHER" id="PTHR35011:SF2">
    <property type="entry name" value="2,3-DIKETO-L-GULONATE TRAP TRANSPORTER SMALL PERMEASE PROTEIN YIAM"/>
    <property type="match status" value="1"/>
</dbReference>
<sequence length="159" mass="18259">MGNLAVIWRRFAESVSVVAFALMFSGFVIGIFARYVFNAPIAWSNELCVIGYVWIVFWTSDILLKERQHIVFDVIYGWFPPAGRRAVAIFISLSLALVFLAAIPGTYDYISFLGRRRSMLLHVPLQLVFGCFLIFVVAVVVNALRRLWQLFRPGWEQHL</sequence>
<evidence type="ECO:0000256" key="1">
    <source>
        <dbReference type="ARBA" id="ARBA00004429"/>
    </source>
</evidence>
<keyword evidence="6 9" id="KW-1133">Transmembrane helix</keyword>
<evidence type="ECO:0000313" key="11">
    <source>
        <dbReference type="EMBL" id="MET2832133.1"/>
    </source>
</evidence>
<evidence type="ECO:0000256" key="8">
    <source>
        <dbReference type="ARBA" id="ARBA00038436"/>
    </source>
</evidence>
<keyword evidence="12" id="KW-1185">Reference proteome</keyword>
<organism evidence="11 12">
    <name type="scientific">Mesorhizobium shangrilense</name>
    <dbReference type="NCBI Taxonomy" id="460060"/>
    <lineage>
        <taxon>Bacteria</taxon>
        <taxon>Pseudomonadati</taxon>
        <taxon>Pseudomonadota</taxon>
        <taxon>Alphaproteobacteria</taxon>
        <taxon>Hyphomicrobiales</taxon>
        <taxon>Phyllobacteriaceae</taxon>
        <taxon>Mesorhizobium</taxon>
    </lineage>
</organism>
<evidence type="ECO:0000259" key="10">
    <source>
        <dbReference type="Pfam" id="PF04290"/>
    </source>
</evidence>
<feature type="transmembrane region" description="Helical" evidence="9">
    <location>
        <begin position="85"/>
        <end position="103"/>
    </location>
</feature>
<dbReference type="EMBL" id="JBEWSZ010000007">
    <property type="protein sequence ID" value="MET2832133.1"/>
    <property type="molecule type" value="Genomic_DNA"/>
</dbReference>
<dbReference type="Proteomes" id="UP001548832">
    <property type="component" value="Unassembled WGS sequence"/>
</dbReference>
<feature type="transmembrane region" description="Helical" evidence="9">
    <location>
        <begin position="43"/>
        <end position="64"/>
    </location>
</feature>
<comment type="similarity">
    <text evidence="8 9">Belongs to the TRAP transporter small permease family.</text>
</comment>
<evidence type="ECO:0000256" key="6">
    <source>
        <dbReference type="ARBA" id="ARBA00022989"/>
    </source>
</evidence>
<evidence type="ECO:0000313" key="12">
    <source>
        <dbReference type="Proteomes" id="UP001548832"/>
    </source>
</evidence>
<comment type="function">
    <text evidence="9">Part of the tripartite ATP-independent periplasmic (TRAP) transport system.</text>
</comment>
<name>A0ABV2DR40_9HYPH</name>
<keyword evidence="4 9" id="KW-0997">Cell inner membrane</keyword>
<proteinExistence type="inferred from homology"/>
<protein>
    <recommendedName>
        <fullName evidence="9">TRAP transporter small permease protein</fullName>
    </recommendedName>
</protein>
<reference evidence="11 12" key="1">
    <citation type="submission" date="2024-06" db="EMBL/GenBank/DDBJ databases">
        <authorList>
            <person name="Kim D.-U."/>
        </authorList>
    </citation>
    <scope>NUCLEOTIDE SEQUENCE [LARGE SCALE GENOMIC DNA]</scope>
    <source>
        <strain evidence="11 12">KACC15460</strain>
    </source>
</reference>
<keyword evidence="3" id="KW-1003">Cell membrane</keyword>